<dbReference type="EMBL" id="BMAO01020447">
    <property type="protein sequence ID" value="GFQ67419.1"/>
    <property type="molecule type" value="Genomic_DNA"/>
</dbReference>
<protein>
    <submittedName>
        <fullName evidence="1">Uncharacterized protein</fullName>
    </submittedName>
</protein>
<evidence type="ECO:0000313" key="2">
    <source>
        <dbReference type="Proteomes" id="UP000887116"/>
    </source>
</evidence>
<proteinExistence type="predicted"/>
<gene>
    <name evidence="1" type="ORF">TNCT_92401</name>
</gene>
<evidence type="ECO:0000313" key="1">
    <source>
        <dbReference type="EMBL" id="GFQ67419.1"/>
    </source>
</evidence>
<comment type="caution">
    <text evidence="1">The sequence shown here is derived from an EMBL/GenBank/DDBJ whole genome shotgun (WGS) entry which is preliminary data.</text>
</comment>
<organism evidence="1 2">
    <name type="scientific">Trichonephila clavata</name>
    <name type="common">Joro spider</name>
    <name type="synonym">Nephila clavata</name>
    <dbReference type="NCBI Taxonomy" id="2740835"/>
    <lineage>
        <taxon>Eukaryota</taxon>
        <taxon>Metazoa</taxon>
        <taxon>Ecdysozoa</taxon>
        <taxon>Arthropoda</taxon>
        <taxon>Chelicerata</taxon>
        <taxon>Arachnida</taxon>
        <taxon>Araneae</taxon>
        <taxon>Araneomorphae</taxon>
        <taxon>Entelegynae</taxon>
        <taxon>Araneoidea</taxon>
        <taxon>Nephilidae</taxon>
        <taxon>Trichonephila</taxon>
    </lineage>
</organism>
<accession>A0A8X6GI16</accession>
<name>A0A8X6GI16_TRICU</name>
<reference evidence="1" key="1">
    <citation type="submission" date="2020-07" db="EMBL/GenBank/DDBJ databases">
        <title>Multicomponent nature underlies the extraordinary mechanical properties of spider dragline silk.</title>
        <authorList>
            <person name="Kono N."/>
            <person name="Nakamura H."/>
            <person name="Mori M."/>
            <person name="Yoshida Y."/>
            <person name="Ohtoshi R."/>
            <person name="Malay A.D."/>
            <person name="Moran D.A.P."/>
            <person name="Tomita M."/>
            <person name="Numata K."/>
            <person name="Arakawa K."/>
        </authorList>
    </citation>
    <scope>NUCLEOTIDE SEQUENCE</scope>
</reference>
<keyword evidence="2" id="KW-1185">Reference proteome</keyword>
<dbReference type="AlphaFoldDB" id="A0A8X6GI16"/>
<sequence>MATALRKYHQNDSSRIKTSHQIVIVESSSSVWEEGTEETEHHSVKLLLTSWVIRHCMGMQVLHKEEKELDVLSQ</sequence>
<dbReference type="Proteomes" id="UP000887116">
    <property type="component" value="Unassembled WGS sequence"/>
</dbReference>